<organism evidence="2 3">
    <name type="scientific">Vreelandella aquamarina</name>
    <dbReference type="NCBI Taxonomy" id="77097"/>
    <lineage>
        <taxon>Bacteria</taxon>
        <taxon>Pseudomonadati</taxon>
        <taxon>Pseudomonadota</taxon>
        <taxon>Gammaproteobacteria</taxon>
        <taxon>Oceanospirillales</taxon>
        <taxon>Halomonadaceae</taxon>
        <taxon>Vreelandella</taxon>
    </lineage>
</organism>
<evidence type="ECO:0000313" key="2">
    <source>
        <dbReference type="EMBL" id="SIN73203.1"/>
    </source>
</evidence>
<dbReference type="GeneID" id="97276789"/>
<accession>A0A1N6JA60</accession>
<name>A0A1N6JA60_9GAMM</name>
<dbReference type="AlphaFoldDB" id="A0A1N6JA60"/>
<proteinExistence type="predicted"/>
<dbReference type="EMBL" id="FSQX01000001">
    <property type="protein sequence ID" value="SIN73203.1"/>
    <property type="molecule type" value="Genomic_DNA"/>
</dbReference>
<protein>
    <submittedName>
        <fullName evidence="2">Uncharacterized protein</fullName>
    </submittedName>
</protein>
<evidence type="ECO:0000256" key="1">
    <source>
        <dbReference type="SAM" id="Coils"/>
    </source>
</evidence>
<reference evidence="2 3" key="1">
    <citation type="submission" date="2016-11" db="EMBL/GenBank/DDBJ databases">
        <authorList>
            <person name="Jaros S."/>
            <person name="Januszkiewicz K."/>
            <person name="Wedrychowicz H."/>
        </authorList>
    </citation>
    <scope>NUCLEOTIDE SEQUENCE [LARGE SCALE GENOMIC DNA]</scope>
    <source>
        <strain evidence="2 3">ACAM 239</strain>
    </source>
</reference>
<dbReference type="Proteomes" id="UP000185024">
    <property type="component" value="Unassembled WGS sequence"/>
</dbReference>
<evidence type="ECO:0000313" key="3">
    <source>
        <dbReference type="Proteomes" id="UP000185024"/>
    </source>
</evidence>
<keyword evidence="1" id="KW-0175">Coiled coil</keyword>
<feature type="coiled-coil region" evidence="1">
    <location>
        <begin position="27"/>
        <end position="54"/>
    </location>
</feature>
<gene>
    <name evidence="2" type="ORF">SAMN05878438_3003</name>
</gene>
<sequence>MPYPGIWLTAYRSMGDVVCGVFFTGAKSEARAVLERLNEEREEILAELPEGSDTRRSSGELGFASNNECREWLACQLNHFVNAFRPQLKATAK</sequence>
<dbReference type="RefSeq" id="WP_074211319.1">
    <property type="nucleotide sequence ID" value="NZ_BJOI01000021.1"/>
</dbReference>